<dbReference type="InterPro" id="IPR017853">
    <property type="entry name" value="GH"/>
</dbReference>
<keyword evidence="3" id="KW-0732">Signal</keyword>
<evidence type="ECO:0000313" key="6">
    <source>
        <dbReference type="Proteomes" id="UP001209229"/>
    </source>
</evidence>
<dbReference type="Gene3D" id="3.90.400.10">
    <property type="entry name" value="Oligo-1,6-glucosidase, Domain 2"/>
    <property type="match status" value="1"/>
</dbReference>
<dbReference type="PANTHER" id="PTHR10357">
    <property type="entry name" value="ALPHA-AMYLASE FAMILY MEMBER"/>
    <property type="match status" value="1"/>
</dbReference>
<evidence type="ECO:0000256" key="2">
    <source>
        <dbReference type="ARBA" id="ARBA00023295"/>
    </source>
</evidence>
<dbReference type="RefSeq" id="WP_301189200.1">
    <property type="nucleotide sequence ID" value="NZ_JAPDPJ010000005.1"/>
</dbReference>
<dbReference type="SMART" id="SM00642">
    <property type="entry name" value="Aamy"/>
    <property type="match status" value="1"/>
</dbReference>
<keyword evidence="2" id="KW-0326">Glycosidase</keyword>
<comment type="caution">
    <text evidence="5">The sequence shown here is derived from an EMBL/GenBank/DDBJ whole genome shotgun (WGS) entry which is preliminary data.</text>
</comment>
<evidence type="ECO:0000256" key="3">
    <source>
        <dbReference type="SAM" id="SignalP"/>
    </source>
</evidence>
<evidence type="ECO:0000313" key="5">
    <source>
        <dbReference type="EMBL" id="MCW3785628.1"/>
    </source>
</evidence>
<dbReference type="Gene3D" id="3.20.20.80">
    <property type="entry name" value="Glycosidases"/>
    <property type="match status" value="2"/>
</dbReference>
<dbReference type="AlphaFoldDB" id="A0AAE3SEZ1"/>
<dbReference type="PANTHER" id="PTHR10357:SF210">
    <property type="entry name" value="MALTODEXTRIN GLUCOSIDASE"/>
    <property type="match status" value="1"/>
</dbReference>
<dbReference type="InterPro" id="IPR032091">
    <property type="entry name" value="Malt_amylase-like_C"/>
</dbReference>
<dbReference type="Gene3D" id="2.60.40.1180">
    <property type="entry name" value="Golgi alpha-mannosidase II"/>
    <property type="match status" value="1"/>
</dbReference>
<accession>A0AAE3SEZ1</accession>
<dbReference type="InterPro" id="IPR006047">
    <property type="entry name" value="GH13_cat_dom"/>
</dbReference>
<dbReference type="Proteomes" id="UP001209229">
    <property type="component" value="Unassembled WGS sequence"/>
</dbReference>
<proteinExistence type="predicted"/>
<dbReference type="SUPFAM" id="SSF51445">
    <property type="entry name" value="(Trans)glycosidases"/>
    <property type="match status" value="1"/>
</dbReference>
<reference evidence="5" key="1">
    <citation type="submission" date="2022-10" db="EMBL/GenBank/DDBJ databases">
        <authorList>
            <person name="Yu W.X."/>
        </authorList>
    </citation>
    <scope>NUCLEOTIDE SEQUENCE</scope>
    <source>
        <strain evidence="5">AAT</strain>
    </source>
</reference>
<evidence type="ECO:0000256" key="1">
    <source>
        <dbReference type="ARBA" id="ARBA00022801"/>
    </source>
</evidence>
<dbReference type="Pfam" id="PF16657">
    <property type="entry name" value="Malt_amylase_C"/>
    <property type="match status" value="1"/>
</dbReference>
<name>A0AAE3SEZ1_9BACT</name>
<dbReference type="Pfam" id="PF00128">
    <property type="entry name" value="Alpha-amylase"/>
    <property type="match status" value="2"/>
</dbReference>
<gene>
    <name evidence="5" type="ORF">OM075_04080</name>
</gene>
<keyword evidence="6" id="KW-1185">Reference proteome</keyword>
<protein>
    <submittedName>
        <fullName evidence="5">Alpha-amylase family glycosyl hydrolase</fullName>
    </submittedName>
</protein>
<dbReference type="PROSITE" id="PS51257">
    <property type="entry name" value="PROKAR_LIPOPROTEIN"/>
    <property type="match status" value="1"/>
</dbReference>
<dbReference type="GO" id="GO:0005975">
    <property type="term" value="P:carbohydrate metabolic process"/>
    <property type="evidence" value="ECO:0007669"/>
    <property type="project" value="InterPro"/>
</dbReference>
<dbReference type="InterPro" id="IPR045857">
    <property type="entry name" value="O16G_dom_2"/>
</dbReference>
<dbReference type="EMBL" id="JAPDPJ010000005">
    <property type="protein sequence ID" value="MCW3785628.1"/>
    <property type="molecule type" value="Genomic_DNA"/>
</dbReference>
<keyword evidence="1 5" id="KW-0378">Hydrolase</keyword>
<dbReference type="GO" id="GO:0016798">
    <property type="term" value="F:hydrolase activity, acting on glycosyl bonds"/>
    <property type="evidence" value="ECO:0007669"/>
    <property type="project" value="UniProtKB-KW"/>
</dbReference>
<evidence type="ECO:0000259" key="4">
    <source>
        <dbReference type="SMART" id="SM00642"/>
    </source>
</evidence>
<feature type="domain" description="Glycosyl hydrolase family 13 catalytic" evidence="4">
    <location>
        <begin position="45"/>
        <end position="538"/>
    </location>
</feature>
<sequence>MKSIYLFLIIVLITSACNPTSQKASTKSNQITTPPTWAKNVIWYQIFVERFSNGDTLNDPTPETIYSSSNFIKTPENWSVTPWTQQWYKEETWTDQTAQDFYSNLQLRRYGGDLQGVLNKLDYLKDLGITAIYFNPLNDAPSLHKYDARNYRHIDVNFGPDPTGDIEIIKSENPVDPSTWKWTAADKMFLKVIEEAHQRNIKVVLDYSWNHTGVEFWAWQDIVKNQDKSPYKDWYIINSFDDPNTPENEFKYEGWLNIQSLPALKKINAPKDHQPGHPYEGDLHPDVKKHIFAVTKRWLSPDGDTSKGLDGYRLDVADHIPMGFWRDYRNFVKSVNPEAYLVGEIWWEEWPDTFMNPVPYVSGDVFDAVMFYQIYRPARYFFAKTDFEIDAAQFVDSLKFQWNRLSDETAQAMMDVAATHDSPRLLTSFANKNKYKYNANSRADSTYITSKPDAETYERLKLYLMHQFTNVGAPHIWNGDEMGMWGGDDPDCRKPLWWPEFDFEPENVNSTLDKPQEFVEVGFNKDLNKYYKQLCAIRNNNLDVLSSGNIDFVTANGKILAYTRSFQDEEILVVLNAGDHPYEYELPSGEKYMDLLTNEEISSSNILLNAISGKILKRI</sequence>
<dbReference type="SUPFAM" id="SSF51011">
    <property type="entry name" value="Glycosyl hydrolase domain"/>
    <property type="match status" value="1"/>
</dbReference>
<feature type="signal peptide" evidence="3">
    <location>
        <begin position="1"/>
        <end position="24"/>
    </location>
</feature>
<dbReference type="InterPro" id="IPR013780">
    <property type="entry name" value="Glyco_hydro_b"/>
</dbReference>
<organism evidence="5 6">
    <name type="scientific">Plebeiibacterium sediminum</name>
    <dbReference type="NCBI Taxonomy" id="2992112"/>
    <lineage>
        <taxon>Bacteria</taxon>
        <taxon>Pseudomonadati</taxon>
        <taxon>Bacteroidota</taxon>
        <taxon>Bacteroidia</taxon>
        <taxon>Marinilabiliales</taxon>
        <taxon>Marinilabiliaceae</taxon>
        <taxon>Plebeiibacterium</taxon>
    </lineage>
</organism>
<feature type="chain" id="PRO_5041911588" evidence="3">
    <location>
        <begin position="25"/>
        <end position="619"/>
    </location>
</feature>